<keyword evidence="3" id="KW-1185">Reference proteome</keyword>
<feature type="region of interest" description="Disordered" evidence="1">
    <location>
        <begin position="138"/>
        <end position="211"/>
    </location>
</feature>
<evidence type="ECO:0000313" key="2">
    <source>
        <dbReference type="Ensembl" id="ENSLOCP00000022129.1"/>
    </source>
</evidence>
<feature type="region of interest" description="Disordered" evidence="1">
    <location>
        <begin position="228"/>
        <end position="266"/>
    </location>
</feature>
<organism evidence="2 3">
    <name type="scientific">Lepisosteus oculatus</name>
    <name type="common">Spotted gar</name>
    <dbReference type="NCBI Taxonomy" id="7918"/>
    <lineage>
        <taxon>Eukaryota</taxon>
        <taxon>Metazoa</taxon>
        <taxon>Chordata</taxon>
        <taxon>Craniata</taxon>
        <taxon>Vertebrata</taxon>
        <taxon>Euteleostomi</taxon>
        <taxon>Actinopterygii</taxon>
        <taxon>Neopterygii</taxon>
        <taxon>Holostei</taxon>
        <taxon>Semionotiformes</taxon>
        <taxon>Lepisosteidae</taxon>
        <taxon>Lepisosteus</taxon>
    </lineage>
</organism>
<dbReference type="Proteomes" id="UP000018468">
    <property type="component" value="Linkage group LG4"/>
</dbReference>
<dbReference type="OMA" id="YKELCHA"/>
<dbReference type="GeneTree" id="ENSGT00980000199319"/>
<reference evidence="2" key="3">
    <citation type="submission" date="2025-09" db="UniProtKB">
        <authorList>
            <consortium name="Ensembl"/>
        </authorList>
    </citation>
    <scope>IDENTIFICATION</scope>
</reference>
<evidence type="ECO:0008006" key="4">
    <source>
        <dbReference type="Google" id="ProtNLM"/>
    </source>
</evidence>
<sequence length="290" mass="32001">MPEASEQEKAILVRKTTSRAVHEWMSRQGPEVCNSFEELCQAMMGEFLAFIDPISAVAAEHHIKHEKAEAPCDYYERLRCTYFTGRNEEGCEENVNFKGLFIANLHPSFRKMIVMHSDAKAMKMSDIRRLAQKAWGAEVSASSERKPAKTAVFATKASRADDSPQLEGAEVPEPAKPRRKIGRQDRTKHQSRRERYGEGKGSGRAYHKAGRRESTAALLARLEQALLERSGQGKPSAPSARSVNELRGTTPLLTRGGGDPSQAPPSVYLIGWEGSCLEEGCDSELGADPA</sequence>
<reference evidence="2" key="2">
    <citation type="submission" date="2025-08" db="UniProtKB">
        <authorList>
            <consortium name="Ensembl"/>
        </authorList>
    </citation>
    <scope>IDENTIFICATION</scope>
</reference>
<dbReference type="eggNOG" id="ENOG502T144">
    <property type="taxonomic scope" value="Eukaryota"/>
</dbReference>
<dbReference type="HOGENOM" id="CLU_961502_0_0_1"/>
<dbReference type="AlphaFoldDB" id="W5NNC0"/>
<reference evidence="3" key="1">
    <citation type="submission" date="2011-12" db="EMBL/GenBank/DDBJ databases">
        <title>The Draft Genome of Lepisosteus oculatus.</title>
        <authorList>
            <consortium name="The Broad Institute Genome Assembly &amp; Analysis Group"/>
            <consortium name="Computational R&amp;D Group"/>
            <consortium name="and Sequencing Platform"/>
            <person name="Di Palma F."/>
            <person name="Alfoldi J."/>
            <person name="Johnson J."/>
            <person name="Berlin A."/>
            <person name="Gnerre S."/>
            <person name="Jaffe D."/>
            <person name="MacCallum I."/>
            <person name="Young S."/>
            <person name="Walker B.J."/>
            <person name="Lander E.S."/>
            <person name="Lindblad-Toh K."/>
        </authorList>
    </citation>
    <scope>NUCLEOTIDE SEQUENCE [LARGE SCALE GENOMIC DNA]</scope>
</reference>
<feature type="compositionally biased region" description="Basic and acidic residues" evidence="1">
    <location>
        <begin position="182"/>
        <end position="198"/>
    </location>
</feature>
<dbReference type="Ensembl" id="ENSLOCT00000022170.1">
    <property type="protein sequence ID" value="ENSLOCP00000022129.1"/>
    <property type="gene ID" value="ENSLOCG00000018028.1"/>
</dbReference>
<protein>
    <recommendedName>
        <fullName evidence="4">Retrotransposon gag domain-containing protein</fullName>
    </recommendedName>
</protein>
<dbReference type="InParanoid" id="W5NNC0"/>
<evidence type="ECO:0000256" key="1">
    <source>
        <dbReference type="SAM" id="MobiDB-lite"/>
    </source>
</evidence>
<name>W5NNC0_LEPOC</name>
<accession>W5NNC0</accession>
<proteinExistence type="predicted"/>
<dbReference type="Bgee" id="ENSLOCG00000018028">
    <property type="expression patterns" value="Expressed in liver and 6 other cell types or tissues"/>
</dbReference>
<evidence type="ECO:0000313" key="3">
    <source>
        <dbReference type="Proteomes" id="UP000018468"/>
    </source>
</evidence>
<dbReference type="EMBL" id="AHAT01000723">
    <property type="status" value="NOT_ANNOTATED_CDS"/>
    <property type="molecule type" value="Genomic_DNA"/>
</dbReference>